<dbReference type="EnsemblFungi" id="MAPG_08398T0">
    <property type="protein sequence ID" value="MAPG_08398T0"/>
    <property type="gene ID" value="MAPG_08398"/>
</dbReference>
<dbReference type="AlphaFoldDB" id="A0A0C4E794"/>
<dbReference type="eggNOG" id="ENOG502RMUC">
    <property type="taxonomic scope" value="Eukaryota"/>
</dbReference>
<keyword evidence="3" id="KW-1185">Reference proteome</keyword>
<dbReference type="OrthoDB" id="4500473at2759"/>
<proteinExistence type="predicted"/>
<reference evidence="2" key="4">
    <citation type="journal article" date="2015" name="G3 (Bethesda)">
        <title>Genome sequences of three phytopathogenic species of the Magnaporthaceae family of fungi.</title>
        <authorList>
            <person name="Okagaki L.H."/>
            <person name="Nunes C.C."/>
            <person name="Sailsbery J."/>
            <person name="Clay B."/>
            <person name="Brown D."/>
            <person name="John T."/>
            <person name="Oh Y."/>
            <person name="Young N."/>
            <person name="Fitzgerald M."/>
            <person name="Haas B.J."/>
            <person name="Zeng Q."/>
            <person name="Young S."/>
            <person name="Adiconis X."/>
            <person name="Fan L."/>
            <person name="Levin J.Z."/>
            <person name="Mitchell T.K."/>
            <person name="Okubara P.A."/>
            <person name="Farman M.L."/>
            <person name="Kohn L.M."/>
            <person name="Birren B."/>
            <person name="Ma L.-J."/>
            <person name="Dean R.A."/>
        </authorList>
    </citation>
    <scope>NUCLEOTIDE SEQUENCE</scope>
    <source>
        <strain evidence="2">ATCC 64411 / 73-15</strain>
    </source>
</reference>
<dbReference type="STRING" id="644358.A0A0C4E794"/>
<sequence length="278" mass="30089">MANTPTYHLCPDFRIPPPPNGHLTLGTILKSLGEDGVHAPLNKGREVEVRPEELRPLAGSHAQRGFTRSLSELRSAEGGIWAKIFGLSSLSAKFSHSRGIGKFLTVKELHTRAFLPDDEYMHQSLSNPKVNVYVTTRKLKVPIYMITGIMVAIGASWSDTETKITEADTGGGMAIPKTPASIGGTESATGVEDSDDFVLGIRVRKIWWDDGGRQFSDQVVGRVLASRKGEARISDPDAGMHVADDFGPGEGLDAVADEKRFLDDGALTGMEPVVWILP</sequence>
<dbReference type="VEuPathDB" id="FungiDB:MAPG_08398"/>
<reference evidence="3" key="1">
    <citation type="submission" date="2010-05" db="EMBL/GenBank/DDBJ databases">
        <title>The genome sequence of Magnaporthe poae strain ATCC 64411.</title>
        <authorList>
            <person name="Ma L.-J."/>
            <person name="Dead R."/>
            <person name="Young S."/>
            <person name="Zeng Q."/>
            <person name="Koehrsen M."/>
            <person name="Alvarado L."/>
            <person name="Berlin A."/>
            <person name="Chapman S.B."/>
            <person name="Chen Z."/>
            <person name="Freedman E."/>
            <person name="Gellesch M."/>
            <person name="Goldberg J."/>
            <person name="Griggs A."/>
            <person name="Gujja S."/>
            <person name="Heilman E.R."/>
            <person name="Heiman D."/>
            <person name="Hepburn T."/>
            <person name="Howarth C."/>
            <person name="Jen D."/>
            <person name="Larson L."/>
            <person name="Mehta T."/>
            <person name="Neiman D."/>
            <person name="Pearson M."/>
            <person name="Roberts A."/>
            <person name="Saif S."/>
            <person name="Shea T."/>
            <person name="Shenoy N."/>
            <person name="Sisk P."/>
            <person name="Stolte C."/>
            <person name="Sykes S."/>
            <person name="Walk T."/>
            <person name="White J."/>
            <person name="Yandava C."/>
            <person name="Haas B."/>
            <person name="Nusbaum C."/>
            <person name="Birren B."/>
        </authorList>
    </citation>
    <scope>NUCLEOTIDE SEQUENCE [LARGE SCALE GENOMIC DNA]</scope>
    <source>
        <strain evidence="3">ATCC 64411 / 73-15</strain>
    </source>
</reference>
<reference evidence="1" key="3">
    <citation type="submission" date="2011-03" db="EMBL/GenBank/DDBJ databases">
        <title>Annotation of Magnaporthe poae ATCC 64411.</title>
        <authorList>
            <person name="Ma L.-J."/>
            <person name="Dead R."/>
            <person name="Young S.K."/>
            <person name="Zeng Q."/>
            <person name="Gargeya S."/>
            <person name="Fitzgerald M."/>
            <person name="Haas B."/>
            <person name="Abouelleil A."/>
            <person name="Alvarado L."/>
            <person name="Arachchi H.M."/>
            <person name="Berlin A."/>
            <person name="Brown A."/>
            <person name="Chapman S.B."/>
            <person name="Chen Z."/>
            <person name="Dunbar C."/>
            <person name="Freedman E."/>
            <person name="Gearin G."/>
            <person name="Gellesch M."/>
            <person name="Goldberg J."/>
            <person name="Griggs A."/>
            <person name="Gujja S."/>
            <person name="Heiman D."/>
            <person name="Howarth C."/>
            <person name="Larson L."/>
            <person name="Lui A."/>
            <person name="MacDonald P.J.P."/>
            <person name="Mehta T."/>
            <person name="Montmayeur A."/>
            <person name="Murphy C."/>
            <person name="Neiman D."/>
            <person name="Pearson M."/>
            <person name="Priest M."/>
            <person name="Roberts A."/>
            <person name="Saif S."/>
            <person name="Shea T."/>
            <person name="Shenoy N."/>
            <person name="Sisk P."/>
            <person name="Stolte C."/>
            <person name="Sykes S."/>
            <person name="Yandava C."/>
            <person name="Wortman J."/>
            <person name="Nusbaum C."/>
            <person name="Birren B."/>
        </authorList>
    </citation>
    <scope>NUCLEOTIDE SEQUENCE</scope>
    <source>
        <strain evidence="1">ATCC 64411</strain>
    </source>
</reference>
<dbReference type="Proteomes" id="UP000011715">
    <property type="component" value="Unassembled WGS sequence"/>
</dbReference>
<evidence type="ECO:0000313" key="2">
    <source>
        <dbReference type="EnsemblFungi" id="MAPG_08398T0"/>
    </source>
</evidence>
<evidence type="ECO:0000313" key="3">
    <source>
        <dbReference type="Proteomes" id="UP000011715"/>
    </source>
</evidence>
<dbReference type="EMBL" id="ADBL01002028">
    <property type="status" value="NOT_ANNOTATED_CDS"/>
    <property type="molecule type" value="Genomic_DNA"/>
</dbReference>
<dbReference type="EMBL" id="GL876973">
    <property type="protein sequence ID" value="KLU89427.1"/>
    <property type="molecule type" value="Genomic_DNA"/>
</dbReference>
<accession>A0A0C4E794</accession>
<organism evidence="2 3">
    <name type="scientific">Magnaporthiopsis poae (strain ATCC 64411 / 73-15)</name>
    <name type="common">Kentucky bluegrass fungus</name>
    <name type="synonym">Magnaporthe poae</name>
    <dbReference type="NCBI Taxonomy" id="644358"/>
    <lineage>
        <taxon>Eukaryota</taxon>
        <taxon>Fungi</taxon>
        <taxon>Dikarya</taxon>
        <taxon>Ascomycota</taxon>
        <taxon>Pezizomycotina</taxon>
        <taxon>Sordariomycetes</taxon>
        <taxon>Sordariomycetidae</taxon>
        <taxon>Magnaporthales</taxon>
        <taxon>Magnaporthaceae</taxon>
        <taxon>Magnaporthiopsis</taxon>
    </lineage>
</organism>
<protein>
    <submittedName>
        <fullName evidence="1 2">Uncharacterized protein</fullName>
    </submittedName>
</protein>
<reference evidence="2" key="5">
    <citation type="submission" date="2015-06" db="UniProtKB">
        <authorList>
            <consortium name="EnsemblFungi"/>
        </authorList>
    </citation>
    <scope>IDENTIFICATION</scope>
    <source>
        <strain evidence="2">ATCC 64411</strain>
    </source>
</reference>
<gene>
    <name evidence="1" type="ORF">MAPG_08398</name>
</gene>
<reference evidence="1" key="2">
    <citation type="submission" date="2010-05" db="EMBL/GenBank/DDBJ databases">
        <title>The Genome Sequence of Magnaporthe poae strain ATCC 64411.</title>
        <authorList>
            <consortium name="The Broad Institute Genome Sequencing Platform"/>
            <consortium name="Broad Institute Genome Sequencing Center for Infectious Disease"/>
            <person name="Ma L.-J."/>
            <person name="Dead R."/>
            <person name="Young S."/>
            <person name="Zeng Q."/>
            <person name="Koehrsen M."/>
            <person name="Alvarado L."/>
            <person name="Berlin A."/>
            <person name="Chapman S.B."/>
            <person name="Chen Z."/>
            <person name="Freedman E."/>
            <person name="Gellesch M."/>
            <person name="Goldberg J."/>
            <person name="Griggs A."/>
            <person name="Gujja S."/>
            <person name="Heilman E.R."/>
            <person name="Heiman D."/>
            <person name="Hepburn T."/>
            <person name="Howarth C."/>
            <person name="Jen D."/>
            <person name="Larson L."/>
            <person name="Mehta T."/>
            <person name="Neiman D."/>
            <person name="Pearson M."/>
            <person name="Roberts A."/>
            <person name="Saif S."/>
            <person name="Shea T."/>
            <person name="Shenoy N."/>
            <person name="Sisk P."/>
            <person name="Stolte C."/>
            <person name="Sykes S."/>
            <person name="Walk T."/>
            <person name="White J."/>
            <person name="Yandava C."/>
            <person name="Haas B."/>
            <person name="Nusbaum C."/>
            <person name="Birren B."/>
        </authorList>
    </citation>
    <scope>NUCLEOTIDE SEQUENCE</scope>
    <source>
        <strain evidence="1">ATCC 64411</strain>
    </source>
</reference>
<evidence type="ECO:0000313" key="1">
    <source>
        <dbReference type="EMBL" id="KLU89427.1"/>
    </source>
</evidence>
<name>A0A0C4E794_MAGP6</name>
<dbReference type="OMA" id="GTRYESE"/>